<reference evidence="1" key="2">
    <citation type="submission" date="2017-06" db="EMBL/GenBank/DDBJ databases">
        <title>The pomegranate genome and the genomics of punicalagin biosynthesis.</title>
        <authorList>
            <person name="Xu C."/>
        </authorList>
    </citation>
    <scope>NUCLEOTIDE SEQUENCE [LARGE SCALE GENOMIC DNA]</scope>
    <source>
        <tissue evidence="1">Fresh leaf</tissue>
    </source>
</reference>
<protein>
    <submittedName>
        <fullName evidence="1">Uncharacterized protein</fullName>
    </submittedName>
</protein>
<dbReference type="Proteomes" id="UP000197138">
    <property type="component" value="Unassembled WGS sequence"/>
</dbReference>
<reference evidence="3" key="1">
    <citation type="journal article" date="2017" name="Plant J.">
        <title>The pomegranate (Punica granatum L.) genome and the genomics of punicalagin biosynthesis.</title>
        <authorList>
            <person name="Qin G."/>
            <person name="Xu C."/>
            <person name="Ming R."/>
            <person name="Tang H."/>
            <person name="Guyot R."/>
            <person name="Kramer E.M."/>
            <person name="Hu Y."/>
            <person name="Yi X."/>
            <person name="Qi Y."/>
            <person name="Xu X."/>
            <person name="Gao Z."/>
            <person name="Pan H."/>
            <person name="Jian J."/>
            <person name="Tian Y."/>
            <person name="Yue Z."/>
            <person name="Xu Y."/>
        </authorList>
    </citation>
    <scope>NUCLEOTIDE SEQUENCE [LARGE SCALE GENOMIC DNA]</scope>
    <source>
        <strain evidence="3">cv. Dabenzi</strain>
    </source>
</reference>
<sequence>MARRRGMRWLKGLQASQVVYGYWVTMRSVIPQRHARGHGGGCVLVDCLLRLPDNGIFNRVIPCVKCPFCPRSMCL</sequence>
<gene>
    <name evidence="1" type="ORF">CDL15_Pgr016987</name>
    <name evidence="2" type="ORF">CRG98_005845</name>
</gene>
<keyword evidence="4" id="KW-1185">Reference proteome</keyword>
<organism evidence="1 3">
    <name type="scientific">Punica granatum</name>
    <name type="common">Pomegranate</name>
    <dbReference type="NCBI Taxonomy" id="22663"/>
    <lineage>
        <taxon>Eukaryota</taxon>
        <taxon>Viridiplantae</taxon>
        <taxon>Streptophyta</taxon>
        <taxon>Embryophyta</taxon>
        <taxon>Tracheophyta</taxon>
        <taxon>Spermatophyta</taxon>
        <taxon>Magnoliopsida</taxon>
        <taxon>eudicotyledons</taxon>
        <taxon>Gunneridae</taxon>
        <taxon>Pentapetalae</taxon>
        <taxon>rosids</taxon>
        <taxon>malvids</taxon>
        <taxon>Myrtales</taxon>
        <taxon>Lythraceae</taxon>
        <taxon>Punica</taxon>
    </lineage>
</organism>
<dbReference type="EMBL" id="MTKT01002534">
    <property type="protein sequence ID" value="OWM77589.1"/>
    <property type="molecule type" value="Genomic_DNA"/>
</dbReference>
<accession>A0A218WYK2</accession>
<comment type="caution">
    <text evidence="1">The sequence shown here is derived from an EMBL/GenBank/DDBJ whole genome shotgun (WGS) entry which is preliminary data.</text>
</comment>
<evidence type="ECO:0000313" key="1">
    <source>
        <dbReference type="EMBL" id="OWM77589.1"/>
    </source>
</evidence>
<evidence type="ECO:0000313" key="3">
    <source>
        <dbReference type="Proteomes" id="UP000197138"/>
    </source>
</evidence>
<evidence type="ECO:0000313" key="2">
    <source>
        <dbReference type="EMBL" id="PKI73774.1"/>
    </source>
</evidence>
<dbReference type="AlphaFoldDB" id="A0A218WYK2"/>
<name>A0A218WYK2_PUNGR</name>
<proteinExistence type="predicted"/>
<evidence type="ECO:0000313" key="4">
    <source>
        <dbReference type="Proteomes" id="UP000233551"/>
    </source>
</evidence>
<dbReference type="Proteomes" id="UP000233551">
    <property type="component" value="Unassembled WGS sequence"/>
</dbReference>
<dbReference type="EMBL" id="PGOL01000253">
    <property type="protein sequence ID" value="PKI73774.1"/>
    <property type="molecule type" value="Genomic_DNA"/>
</dbReference>
<reference evidence="2 4" key="3">
    <citation type="submission" date="2017-11" db="EMBL/GenBank/DDBJ databases">
        <title>De-novo sequencing of pomegranate (Punica granatum L.) genome.</title>
        <authorList>
            <person name="Akparov Z."/>
            <person name="Amiraslanov A."/>
            <person name="Hajiyeva S."/>
            <person name="Abbasov M."/>
            <person name="Kaur K."/>
            <person name="Hamwieh A."/>
            <person name="Solovyev V."/>
            <person name="Salamov A."/>
            <person name="Braich B."/>
            <person name="Kosarev P."/>
            <person name="Mahmoud A."/>
            <person name="Hajiyev E."/>
            <person name="Babayeva S."/>
            <person name="Izzatullayeva V."/>
            <person name="Mammadov A."/>
            <person name="Mammadov A."/>
            <person name="Sharifova S."/>
            <person name="Ojaghi J."/>
            <person name="Eynullazada K."/>
            <person name="Bayramov B."/>
            <person name="Abdulazimova A."/>
            <person name="Shahmuradov I."/>
        </authorList>
    </citation>
    <scope>NUCLEOTIDE SEQUENCE [LARGE SCALE GENOMIC DNA]</scope>
    <source>
        <strain evidence="2">AG2017</strain>
        <strain evidence="4">cv. AG2017</strain>
        <tissue evidence="2">Leaf</tissue>
    </source>
</reference>